<dbReference type="InterPro" id="IPR000485">
    <property type="entry name" value="AsnC-type_HTH_dom"/>
</dbReference>
<dbReference type="RefSeq" id="WP_132922925.1">
    <property type="nucleotide sequence ID" value="NZ_SJOI01000001.1"/>
</dbReference>
<dbReference type="GO" id="GO:0043565">
    <property type="term" value="F:sequence-specific DNA binding"/>
    <property type="evidence" value="ECO:0007669"/>
    <property type="project" value="InterPro"/>
</dbReference>
<dbReference type="PANTHER" id="PTHR30154">
    <property type="entry name" value="LEUCINE-RESPONSIVE REGULATORY PROTEIN"/>
    <property type="match status" value="1"/>
</dbReference>
<dbReference type="InterPro" id="IPR036390">
    <property type="entry name" value="WH_DNA-bd_sf"/>
</dbReference>
<dbReference type="GO" id="GO:0043200">
    <property type="term" value="P:response to amino acid"/>
    <property type="evidence" value="ECO:0007669"/>
    <property type="project" value="TreeGrafter"/>
</dbReference>
<evidence type="ECO:0000259" key="6">
    <source>
        <dbReference type="PROSITE" id="PS50956"/>
    </source>
</evidence>
<dbReference type="PRINTS" id="PR00033">
    <property type="entry name" value="HTHASNC"/>
</dbReference>
<evidence type="ECO:0000313" key="7">
    <source>
        <dbReference type="EMBL" id="TCL04121.1"/>
    </source>
</evidence>
<dbReference type="InterPro" id="IPR036388">
    <property type="entry name" value="WH-like_DNA-bd_sf"/>
</dbReference>
<dbReference type="InterPro" id="IPR019888">
    <property type="entry name" value="Tscrpt_reg_AsnC-like"/>
</dbReference>
<evidence type="ECO:0000256" key="1">
    <source>
        <dbReference type="ARBA" id="ARBA00023015"/>
    </source>
</evidence>
<evidence type="ECO:0000256" key="5">
    <source>
        <dbReference type="ARBA" id="ARBA00068816"/>
    </source>
</evidence>
<evidence type="ECO:0000256" key="2">
    <source>
        <dbReference type="ARBA" id="ARBA00023125"/>
    </source>
</evidence>
<accession>A0A4R1NEJ9</accession>
<proteinExistence type="predicted"/>
<dbReference type="EMBL" id="SJOI01000001">
    <property type="protein sequence ID" value="TCL04121.1"/>
    <property type="molecule type" value="Genomic_DNA"/>
</dbReference>
<dbReference type="SUPFAM" id="SSF54909">
    <property type="entry name" value="Dimeric alpha+beta barrel"/>
    <property type="match status" value="1"/>
</dbReference>
<dbReference type="AlphaFoldDB" id="A0A4R1NEJ9"/>
<dbReference type="Pfam" id="PF13412">
    <property type="entry name" value="HTH_24"/>
    <property type="match status" value="1"/>
</dbReference>
<dbReference type="GO" id="GO:0005829">
    <property type="term" value="C:cytosol"/>
    <property type="evidence" value="ECO:0007669"/>
    <property type="project" value="TreeGrafter"/>
</dbReference>
<dbReference type="OrthoDB" id="166264at2"/>
<name>A0A4R1NEJ9_9GAMM</name>
<keyword evidence="4" id="KW-0804">Transcription</keyword>
<comment type="caution">
    <text evidence="7">The sequence shown here is derived from an EMBL/GenBank/DDBJ whole genome shotgun (WGS) entry which is preliminary data.</text>
</comment>
<protein>
    <recommendedName>
        <fullName evidence="5">DNA-binding transcriptional activator DecR</fullName>
    </recommendedName>
</protein>
<dbReference type="Pfam" id="PF01037">
    <property type="entry name" value="AsnC_trans_reg"/>
    <property type="match status" value="1"/>
</dbReference>
<keyword evidence="2" id="KW-0238">DNA-binding</keyword>
<dbReference type="Gene3D" id="1.10.10.10">
    <property type="entry name" value="Winged helix-like DNA-binding domain superfamily/Winged helix DNA-binding domain"/>
    <property type="match status" value="1"/>
</dbReference>
<feature type="domain" description="HTH asnC-type" evidence="6">
    <location>
        <begin position="2"/>
        <end position="63"/>
    </location>
</feature>
<gene>
    <name evidence="7" type="ORF">EZJ58_2230</name>
</gene>
<evidence type="ECO:0000256" key="4">
    <source>
        <dbReference type="ARBA" id="ARBA00023163"/>
    </source>
</evidence>
<keyword evidence="3" id="KW-0010">Activator</keyword>
<dbReference type="InterPro" id="IPR019887">
    <property type="entry name" value="Tscrpt_reg_AsnC/Lrp_C"/>
</dbReference>
<dbReference type="CDD" id="cd00090">
    <property type="entry name" value="HTH_ARSR"/>
    <property type="match status" value="1"/>
</dbReference>
<evidence type="ECO:0000256" key="3">
    <source>
        <dbReference type="ARBA" id="ARBA00023159"/>
    </source>
</evidence>
<dbReference type="Gene3D" id="3.30.70.920">
    <property type="match status" value="1"/>
</dbReference>
<dbReference type="PANTHER" id="PTHR30154:SF17">
    <property type="entry name" value="DNA-BINDING TRANSCRIPTIONAL ACTIVATOR DECR"/>
    <property type="match status" value="1"/>
</dbReference>
<dbReference type="InterPro" id="IPR011991">
    <property type="entry name" value="ArsR-like_HTH"/>
</dbReference>
<dbReference type="Proteomes" id="UP000294555">
    <property type="component" value="Unassembled WGS sequence"/>
</dbReference>
<dbReference type="InterPro" id="IPR011008">
    <property type="entry name" value="Dimeric_a/b-barrel"/>
</dbReference>
<reference evidence="7 8" key="1">
    <citation type="submission" date="2019-02" db="EMBL/GenBank/DDBJ databases">
        <title>Investigation of anaerobic lignin degradation for improved lignocellulosic biofuels.</title>
        <authorList>
            <person name="Deangelis K."/>
        </authorList>
    </citation>
    <scope>NUCLEOTIDE SEQUENCE [LARGE SCALE GENOMIC DNA]</scope>
    <source>
        <strain evidence="7 8">159R</strain>
    </source>
</reference>
<dbReference type="FunFam" id="1.10.10.10:FF:000114">
    <property type="entry name" value="Lrp/AsnC family transcriptional regulator"/>
    <property type="match status" value="1"/>
</dbReference>
<dbReference type="SUPFAM" id="SSF46785">
    <property type="entry name" value="Winged helix' DNA-binding domain"/>
    <property type="match status" value="1"/>
</dbReference>
<dbReference type="SMART" id="SM00344">
    <property type="entry name" value="HTH_ASNC"/>
    <property type="match status" value="1"/>
</dbReference>
<dbReference type="PROSITE" id="PS50956">
    <property type="entry name" value="HTH_ASNC_2"/>
    <property type="match status" value="1"/>
</dbReference>
<dbReference type="FunFam" id="3.30.70.920:FF:000005">
    <property type="entry name" value="Lrp/AsnC family transcriptional regulator"/>
    <property type="match status" value="1"/>
</dbReference>
<keyword evidence="8" id="KW-1185">Reference proteome</keyword>
<evidence type="ECO:0000313" key="8">
    <source>
        <dbReference type="Proteomes" id="UP000294555"/>
    </source>
</evidence>
<keyword evidence="1" id="KW-0805">Transcription regulation</keyword>
<sequence>MLDKTDRTLLSLLQQDCTTSLQSLAEAVNLTSTPCWKRLKRLEEEGFIRAKVALLDHDKLGLALTAFVHIKTQQHNSDWYHSFVALVKEMPEVLAFYRMAGEYDYLMRVLVADMKSYDNFYKRLVNGVPGLIDVTSSFAMEEIKNTTVVPL</sequence>
<dbReference type="GO" id="GO:0006355">
    <property type="term" value="P:regulation of DNA-templated transcription"/>
    <property type="evidence" value="ECO:0007669"/>
    <property type="project" value="UniProtKB-ARBA"/>
</dbReference>
<organism evidence="7 8">
    <name type="scientific">Sodalis ligni</name>
    <dbReference type="NCBI Taxonomy" id="2697027"/>
    <lineage>
        <taxon>Bacteria</taxon>
        <taxon>Pseudomonadati</taxon>
        <taxon>Pseudomonadota</taxon>
        <taxon>Gammaproteobacteria</taxon>
        <taxon>Enterobacterales</taxon>
        <taxon>Bruguierivoracaceae</taxon>
        <taxon>Sodalis</taxon>
    </lineage>
</organism>